<dbReference type="EMBL" id="BQXS01004785">
    <property type="protein sequence ID" value="GKT37545.1"/>
    <property type="molecule type" value="Genomic_DNA"/>
</dbReference>
<accession>A0ABQ5KYQ1</accession>
<reference evidence="1" key="1">
    <citation type="submission" date="2022-03" db="EMBL/GenBank/DDBJ databases">
        <title>Draft genome sequence of Aduncisulcus paluster, a free-living microaerophilic Fornicata.</title>
        <authorList>
            <person name="Yuyama I."/>
            <person name="Kume K."/>
            <person name="Tamura T."/>
            <person name="Inagaki Y."/>
            <person name="Hashimoto T."/>
        </authorList>
    </citation>
    <scope>NUCLEOTIDE SEQUENCE</scope>
    <source>
        <strain evidence="1">NY0171</strain>
    </source>
</reference>
<dbReference type="Proteomes" id="UP001057375">
    <property type="component" value="Unassembled WGS sequence"/>
</dbReference>
<feature type="non-terminal residue" evidence="1">
    <location>
        <position position="1"/>
    </location>
</feature>
<comment type="caution">
    <text evidence="1">The sequence shown here is derived from an EMBL/GenBank/DDBJ whole genome shotgun (WGS) entry which is preliminary data.</text>
</comment>
<name>A0ABQ5KYQ1_9EUKA</name>
<proteinExistence type="predicted"/>
<feature type="non-terminal residue" evidence="1">
    <location>
        <position position="136"/>
    </location>
</feature>
<protein>
    <recommendedName>
        <fullName evidence="3">Remorin C-terminal domain-containing protein</fullName>
    </recommendedName>
</protein>
<gene>
    <name evidence="1" type="ORF">ADUPG1_003483</name>
</gene>
<organism evidence="1 2">
    <name type="scientific">Aduncisulcus paluster</name>
    <dbReference type="NCBI Taxonomy" id="2918883"/>
    <lineage>
        <taxon>Eukaryota</taxon>
        <taxon>Metamonada</taxon>
        <taxon>Carpediemonas-like organisms</taxon>
        <taxon>Aduncisulcus</taxon>
    </lineage>
</organism>
<evidence type="ECO:0000313" key="2">
    <source>
        <dbReference type="Proteomes" id="UP001057375"/>
    </source>
</evidence>
<evidence type="ECO:0000313" key="1">
    <source>
        <dbReference type="EMBL" id="GKT37545.1"/>
    </source>
</evidence>
<keyword evidence="2" id="KW-1185">Reference proteome</keyword>
<evidence type="ECO:0008006" key="3">
    <source>
        <dbReference type="Google" id="ProtNLM"/>
    </source>
</evidence>
<sequence>SHSSVLDLSSPAPVCVHSQQVMHFVDEGSSIPLRVVPNSWGAVSQRISEINRRDKVVKEVKRREKEWRAFERKRDEAKIRAIKDETASLKGKKGCCRAKKTHDIPEVTAPVPSFFSLSRPSRRPWWSRIPFLSKVL</sequence>